<gene>
    <name evidence="7" type="ORF">FRX31_029207</name>
</gene>
<dbReference type="PANTHER" id="PTHR23099:SF0">
    <property type="entry name" value="GERM CELL NUCLEAR ACIDIC PROTEIN"/>
    <property type="match status" value="1"/>
</dbReference>
<dbReference type="Pfam" id="PF00076">
    <property type="entry name" value="RRM_1"/>
    <property type="match status" value="1"/>
</dbReference>
<comment type="subcellular location">
    <subcellularLocation>
        <location evidence="1">Nucleus</location>
        <location evidence="1">Nucleolus</location>
    </subcellularLocation>
</comment>
<dbReference type="GO" id="GO:0005730">
    <property type="term" value="C:nucleolus"/>
    <property type="evidence" value="ECO:0007669"/>
    <property type="project" value="UniProtKB-SubCell"/>
</dbReference>
<keyword evidence="2 4" id="KW-0694">RNA-binding</keyword>
<dbReference type="CDD" id="cd12226">
    <property type="entry name" value="RRM_NOL8"/>
    <property type="match status" value="1"/>
</dbReference>
<feature type="region of interest" description="Disordered" evidence="5">
    <location>
        <begin position="295"/>
        <end position="369"/>
    </location>
</feature>
<evidence type="ECO:0000313" key="8">
    <source>
        <dbReference type="Proteomes" id="UP000554482"/>
    </source>
</evidence>
<feature type="region of interest" description="Disordered" evidence="5">
    <location>
        <begin position="238"/>
        <end position="277"/>
    </location>
</feature>
<dbReference type="GO" id="GO:0003723">
    <property type="term" value="F:RNA binding"/>
    <property type="evidence" value="ECO:0007669"/>
    <property type="project" value="UniProtKB-UniRule"/>
</dbReference>
<comment type="caution">
    <text evidence="7">The sequence shown here is derived from an EMBL/GenBank/DDBJ whole genome shotgun (WGS) entry which is preliminary data.</text>
</comment>
<evidence type="ECO:0000256" key="5">
    <source>
        <dbReference type="SAM" id="MobiDB-lite"/>
    </source>
</evidence>
<feature type="domain" description="RRM" evidence="6">
    <location>
        <begin position="17"/>
        <end position="93"/>
    </location>
</feature>
<keyword evidence="3" id="KW-0539">Nucleus</keyword>
<dbReference type="SMART" id="SM00360">
    <property type="entry name" value="RRM"/>
    <property type="match status" value="1"/>
</dbReference>
<organism evidence="7 8">
    <name type="scientific">Thalictrum thalictroides</name>
    <name type="common">Rue-anemone</name>
    <name type="synonym">Anemone thalictroides</name>
    <dbReference type="NCBI Taxonomy" id="46969"/>
    <lineage>
        <taxon>Eukaryota</taxon>
        <taxon>Viridiplantae</taxon>
        <taxon>Streptophyta</taxon>
        <taxon>Embryophyta</taxon>
        <taxon>Tracheophyta</taxon>
        <taxon>Spermatophyta</taxon>
        <taxon>Magnoliopsida</taxon>
        <taxon>Ranunculales</taxon>
        <taxon>Ranunculaceae</taxon>
        <taxon>Thalictroideae</taxon>
        <taxon>Thalictrum</taxon>
    </lineage>
</organism>
<evidence type="ECO:0000313" key="7">
    <source>
        <dbReference type="EMBL" id="KAF5181207.1"/>
    </source>
</evidence>
<dbReference type="Proteomes" id="UP000554482">
    <property type="component" value="Unassembled WGS sequence"/>
</dbReference>
<accession>A0A7J6V8U4</accession>
<dbReference type="OrthoDB" id="21643at2759"/>
<keyword evidence="8" id="KW-1185">Reference proteome</keyword>
<feature type="compositionally biased region" description="Polar residues" evidence="5">
    <location>
        <begin position="258"/>
        <end position="269"/>
    </location>
</feature>
<evidence type="ECO:0000256" key="4">
    <source>
        <dbReference type="PROSITE-ProRule" id="PRU00176"/>
    </source>
</evidence>
<feature type="compositionally biased region" description="Basic and acidic residues" evidence="5">
    <location>
        <begin position="509"/>
        <end position="525"/>
    </location>
</feature>
<dbReference type="InterPro" id="IPR035979">
    <property type="entry name" value="RBD_domain_sf"/>
</dbReference>
<proteinExistence type="predicted"/>
<dbReference type="SUPFAM" id="SSF54928">
    <property type="entry name" value="RNA-binding domain, RBD"/>
    <property type="match status" value="1"/>
</dbReference>
<evidence type="ECO:0000259" key="6">
    <source>
        <dbReference type="PROSITE" id="PS50102"/>
    </source>
</evidence>
<dbReference type="InterPro" id="IPR000504">
    <property type="entry name" value="RRM_dom"/>
</dbReference>
<evidence type="ECO:0000256" key="1">
    <source>
        <dbReference type="ARBA" id="ARBA00004604"/>
    </source>
</evidence>
<dbReference type="PANTHER" id="PTHR23099">
    <property type="entry name" value="TRANSCRIPTIONAL REGULATOR"/>
    <property type="match status" value="1"/>
</dbReference>
<feature type="compositionally biased region" description="Basic and acidic residues" evidence="5">
    <location>
        <begin position="318"/>
        <end position="327"/>
    </location>
</feature>
<evidence type="ECO:0000256" key="3">
    <source>
        <dbReference type="ARBA" id="ARBA00023242"/>
    </source>
</evidence>
<sequence length="573" mass="64623">MEDELVQEEEEDLMSTKRIFIGGLGEKVSEEDIQKTFSSLGTIKGIQFVRTNGRSFAYLDFKPSSDKSLSKLFSSYNGCIWKGGRLRLEKAKEHYMVRLRREWEEDTELAHKENDEVDANENKDANEIKDETTKIPSSIKFLNKSKLLNLEKKQLQIFVPKLRKVKSMPYSGTGKHKYSFQRVEVPSLPIHFCDCEEHCGSSDLPKAKHTSDFEDQTGNVNDEELDMMRSVMDKILKREGNASTEISNVRVPTEEESPNQSDAPSNESEAGQDSDADNLVINIVSGGNARLHIMEKGRLKSEPNPAKHRSSSAGSTENKFKAQKEKNNVSVNFLDPISKKKPRLLPSDDSNRNEFSSTMPQMKENPENCIDESRGSIVAQPDKKISKQQFATGKTVGGQSRVQNSSWRELVREIGNSSFSISHILPDIASRRQNLQNYDSLSIVNANDSKRTSTKQFTSELTENRSNDVGNRGIVHDKVITTVSNMASSLKEKRSSGFLEGVTDKVKRNTENHKIDSSECSKSSETRNNSSLNRKAPTDVKIGEVCTFMKSEESEREWRKIIAARKKKSNEMS</sequence>
<dbReference type="Gene3D" id="3.30.70.330">
    <property type="match status" value="1"/>
</dbReference>
<dbReference type="InterPro" id="IPR012677">
    <property type="entry name" value="Nucleotide-bd_a/b_plait_sf"/>
</dbReference>
<protein>
    <submittedName>
        <fullName evidence="7">RNA-binding (RRM/RBD/RNP motifs) family protein</fullName>
    </submittedName>
</protein>
<reference evidence="7 8" key="1">
    <citation type="submission" date="2020-06" db="EMBL/GenBank/DDBJ databases">
        <title>Transcriptomic and genomic resources for Thalictrum thalictroides and T. hernandezii: Facilitating candidate gene discovery in an emerging model plant lineage.</title>
        <authorList>
            <person name="Arias T."/>
            <person name="Riano-Pachon D.M."/>
            <person name="Di Stilio V.S."/>
        </authorList>
    </citation>
    <scope>NUCLEOTIDE SEQUENCE [LARGE SCALE GENOMIC DNA]</scope>
    <source>
        <strain evidence="8">cv. WT478/WT964</strain>
        <tissue evidence="7">Leaves</tissue>
    </source>
</reference>
<name>A0A7J6V8U4_THATH</name>
<dbReference type="PROSITE" id="PS50102">
    <property type="entry name" value="RRM"/>
    <property type="match status" value="1"/>
</dbReference>
<dbReference type="AlphaFoldDB" id="A0A7J6V8U4"/>
<evidence type="ECO:0000256" key="2">
    <source>
        <dbReference type="ARBA" id="ARBA00022884"/>
    </source>
</evidence>
<dbReference type="EMBL" id="JABWDY010036453">
    <property type="protein sequence ID" value="KAF5181207.1"/>
    <property type="molecule type" value="Genomic_DNA"/>
</dbReference>
<dbReference type="InterPro" id="IPR034138">
    <property type="entry name" value="NOP8_RRM"/>
</dbReference>
<feature type="region of interest" description="Disordered" evidence="5">
    <location>
        <begin position="509"/>
        <end position="538"/>
    </location>
</feature>